<comment type="caution">
    <text evidence="2">The sequence shown here is derived from an EMBL/GenBank/DDBJ whole genome shotgun (WGS) entry which is preliminary data.</text>
</comment>
<sequence>MKTGLIDLEEVKKAVIDQSDYLNSFLGILSFTLGLTCLSFQEPELAALTCLGIIMPLYIKAIYMTPSSLYELRKFVRETNDPHAIEVLRFLEQNYIGLRVLITRNFVFWYGIIFFFVVAISPEWLFWLRT</sequence>
<dbReference type="Proteomes" id="UP001140978">
    <property type="component" value="Unassembled WGS sequence"/>
</dbReference>
<evidence type="ECO:0000313" key="2">
    <source>
        <dbReference type="EMBL" id="MDE1348274.1"/>
    </source>
</evidence>
<gene>
    <name evidence="2" type="ORF">L9X51_17985</name>
</gene>
<dbReference type="EMBL" id="JAKNAX010000097">
    <property type="protein sequence ID" value="MDE1348274.1"/>
    <property type="molecule type" value="Genomic_DNA"/>
</dbReference>
<feature type="transmembrane region" description="Helical" evidence="1">
    <location>
        <begin position="107"/>
        <end position="128"/>
    </location>
</feature>
<proteinExistence type="predicted"/>
<keyword evidence="1" id="KW-0472">Membrane</keyword>
<keyword evidence="1" id="KW-0812">Transmembrane</keyword>
<evidence type="ECO:0000256" key="1">
    <source>
        <dbReference type="SAM" id="Phobius"/>
    </source>
</evidence>
<keyword evidence="1" id="KW-1133">Transmembrane helix</keyword>
<reference evidence="2" key="1">
    <citation type="submission" date="2022-02" db="EMBL/GenBank/DDBJ databases">
        <title>Emergence and expansion in Europe of a Vibrio aestuarianus clonal complex pathogenic for oysters.</title>
        <authorList>
            <person name="Mesnil A."/>
            <person name="Travers M.-A."/>
        </authorList>
    </citation>
    <scope>NUCLEOTIDE SEQUENCE</scope>
    <source>
        <strain evidence="2">19_064_15T1</strain>
    </source>
</reference>
<organism evidence="2 3">
    <name type="scientific">Vibrio aestuarianus</name>
    <dbReference type="NCBI Taxonomy" id="28171"/>
    <lineage>
        <taxon>Bacteria</taxon>
        <taxon>Pseudomonadati</taxon>
        <taxon>Pseudomonadota</taxon>
        <taxon>Gammaproteobacteria</taxon>
        <taxon>Vibrionales</taxon>
        <taxon>Vibrionaceae</taxon>
        <taxon>Vibrio</taxon>
    </lineage>
</organism>
<evidence type="ECO:0000313" key="3">
    <source>
        <dbReference type="Proteomes" id="UP001140978"/>
    </source>
</evidence>
<feature type="transmembrane region" description="Helical" evidence="1">
    <location>
        <begin position="21"/>
        <end position="38"/>
    </location>
</feature>
<name>A0A9X4FCN2_9VIBR</name>
<protein>
    <submittedName>
        <fullName evidence="2">Uncharacterized protein</fullName>
    </submittedName>
</protein>
<accession>A0A9X4FCN2</accession>
<feature type="transmembrane region" description="Helical" evidence="1">
    <location>
        <begin position="45"/>
        <end position="63"/>
    </location>
</feature>
<dbReference type="AlphaFoldDB" id="A0A9X4FCN2"/>
<dbReference type="RefSeq" id="WP_170899851.1">
    <property type="nucleotide sequence ID" value="NZ_JAKNAX010000097.1"/>
</dbReference>